<dbReference type="Pfam" id="PF12833">
    <property type="entry name" value="HTH_18"/>
    <property type="match status" value="1"/>
</dbReference>
<dbReference type="InterPro" id="IPR009057">
    <property type="entry name" value="Homeodomain-like_sf"/>
</dbReference>
<dbReference type="PRINTS" id="PR00032">
    <property type="entry name" value="HTHARAC"/>
</dbReference>
<dbReference type="AlphaFoldDB" id="A0A1I1S0G3"/>
<dbReference type="Proteomes" id="UP000199263">
    <property type="component" value="Unassembled WGS sequence"/>
</dbReference>
<dbReference type="SUPFAM" id="SSF46689">
    <property type="entry name" value="Homeodomain-like"/>
    <property type="match status" value="1"/>
</dbReference>
<dbReference type="InterPro" id="IPR037923">
    <property type="entry name" value="HTH-like"/>
</dbReference>
<dbReference type="Gene3D" id="2.60.120.10">
    <property type="entry name" value="Jelly Rolls"/>
    <property type="match status" value="1"/>
</dbReference>
<dbReference type="Pfam" id="PF02311">
    <property type="entry name" value="AraC_binding"/>
    <property type="match status" value="1"/>
</dbReference>
<evidence type="ECO:0000256" key="1">
    <source>
        <dbReference type="ARBA" id="ARBA00023015"/>
    </source>
</evidence>
<dbReference type="SMART" id="SM00342">
    <property type="entry name" value="HTH_ARAC"/>
    <property type="match status" value="1"/>
</dbReference>
<evidence type="ECO:0000256" key="3">
    <source>
        <dbReference type="ARBA" id="ARBA00023163"/>
    </source>
</evidence>
<dbReference type="SUPFAM" id="SSF51215">
    <property type="entry name" value="Regulatory protein AraC"/>
    <property type="match status" value="1"/>
</dbReference>
<evidence type="ECO:0000256" key="2">
    <source>
        <dbReference type="ARBA" id="ARBA00023125"/>
    </source>
</evidence>
<feature type="domain" description="HTH araC/xylS-type" evidence="4">
    <location>
        <begin position="184"/>
        <end position="293"/>
    </location>
</feature>
<dbReference type="GO" id="GO:0043565">
    <property type="term" value="F:sequence-specific DNA binding"/>
    <property type="evidence" value="ECO:0007669"/>
    <property type="project" value="InterPro"/>
</dbReference>
<accession>A0A1I1S0G3</accession>
<dbReference type="OrthoDB" id="2599717at2"/>
<evidence type="ECO:0000313" key="5">
    <source>
        <dbReference type="EMBL" id="SFD36420.1"/>
    </source>
</evidence>
<proteinExistence type="predicted"/>
<protein>
    <submittedName>
        <fullName evidence="5">AraC-type DNA-binding protein</fullName>
    </submittedName>
</protein>
<gene>
    <name evidence="5" type="ORF">SAMN05421842_13711</name>
</gene>
<keyword evidence="6" id="KW-1185">Reference proteome</keyword>
<dbReference type="PANTHER" id="PTHR43280">
    <property type="entry name" value="ARAC-FAMILY TRANSCRIPTIONAL REGULATOR"/>
    <property type="match status" value="1"/>
</dbReference>
<dbReference type="Gene3D" id="1.10.10.60">
    <property type="entry name" value="Homeodomain-like"/>
    <property type="match status" value="2"/>
</dbReference>
<dbReference type="STRING" id="119641.SAMN05421842_13711"/>
<dbReference type="PROSITE" id="PS01124">
    <property type="entry name" value="HTH_ARAC_FAMILY_2"/>
    <property type="match status" value="1"/>
</dbReference>
<evidence type="ECO:0000259" key="4">
    <source>
        <dbReference type="PROSITE" id="PS01124"/>
    </source>
</evidence>
<organism evidence="5 6">
    <name type="scientific">Clostridium uliginosum</name>
    <dbReference type="NCBI Taxonomy" id="119641"/>
    <lineage>
        <taxon>Bacteria</taxon>
        <taxon>Bacillati</taxon>
        <taxon>Bacillota</taxon>
        <taxon>Clostridia</taxon>
        <taxon>Eubacteriales</taxon>
        <taxon>Clostridiaceae</taxon>
        <taxon>Clostridium</taxon>
    </lineage>
</organism>
<keyword evidence="3" id="KW-0804">Transcription</keyword>
<evidence type="ECO:0000313" key="6">
    <source>
        <dbReference type="Proteomes" id="UP000199263"/>
    </source>
</evidence>
<sequence>MDSDWLNKVKKLPYLDSNIRFFGGHKHKVQKGWSVSEEYHHAFEILIVLDGEQLTNTNNQEYIIKKNHIMLIPPGYRHVNTCISKEGMTYFCVHFDIDDPEIHHDLMCYCDFIFTEGNEIHTKLKNILNKWINILDMDSDNFSLINKLEVEIILMKLIIELLKYVETKKQLEVENNYSTLYYARCICEKIQENFRQFSLNPSEDKLKTLTIKYIANELNISSGYALVKFKSTYNMSPKTYLNQLKFNEAKILLGQPNITLSEISERIGYRNVSHFSRQFKLWCGINPSEFRNILTR</sequence>
<dbReference type="PANTHER" id="PTHR43280:SF28">
    <property type="entry name" value="HTH-TYPE TRANSCRIPTIONAL ACTIVATOR RHAS"/>
    <property type="match status" value="1"/>
</dbReference>
<dbReference type="EMBL" id="FOMG01000037">
    <property type="protein sequence ID" value="SFD36420.1"/>
    <property type="molecule type" value="Genomic_DNA"/>
</dbReference>
<dbReference type="InterPro" id="IPR020449">
    <property type="entry name" value="Tscrpt_reg_AraC-type_HTH"/>
</dbReference>
<keyword evidence="2 5" id="KW-0238">DNA-binding</keyword>
<dbReference type="InterPro" id="IPR014710">
    <property type="entry name" value="RmlC-like_jellyroll"/>
</dbReference>
<dbReference type="RefSeq" id="WP_090094221.1">
    <property type="nucleotide sequence ID" value="NZ_FOMG01000037.1"/>
</dbReference>
<dbReference type="GO" id="GO:0003700">
    <property type="term" value="F:DNA-binding transcription factor activity"/>
    <property type="evidence" value="ECO:0007669"/>
    <property type="project" value="InterPro"/>
</dbReference>
<reference evidence="5 6" key="1">
    <citation type="submission" date="2016-10" db="EMBL/GenBank/DDBJ databases">
        <authorList>
            <person name="de Groot N.N."/>
        </authorList>
    </citation>
    <scope>NUCLEOTIDE SEQUENCE [LARGE SCALE GENOMIC DNA]</scope>
    <source>
        <strain evidence="5 6">DSM 12992</strain>
    </source>
</reference>
<name>A0A1I1S0G3_9CLOT</name>
<dbReference type="InterPro" id="IPR018060">
    <property type="entry name" value="HTH_AraC"/>
</dbReference>
<dbReference type="InterPro" id="IPR003313">
    <property type="entry name" value="AraC-bd"/>
</dbReference>
<keyword evidence="1" id="KW-0805">Transcription regulation</keyword>